<dbReference type="HOGENOM" id="CLU_090344_0_0_6"/>
<dbReference type="SUPFAM" id="SSF52540">
    <property type="entry name" value="P-loop containing nucleoside triphosphate hydrolases"/>
    <property type="match status" value="1"/>
</dbReference>
<evidence type="ECO:0008006" key="3">
    <source>
        <dbReference type="Google" id="ProtNLM"/>
    </source>
</evidence>
<dbReference type="AlphaFoldDB" id="A0A090AF61"/>
<evidence type="ECO:0000313" key="2">
    <source>
        <dbReference type="Proteomes" id="UP000031623"/>
    </source>
</evidence>
<keyword evidence="2" id="KW-1185">Reference proteome</keyword>
<sequence>MNYKIVGKNIKNDLKAVVREEIASYLRALFTRKTQLSRNNFVIFTQGRTGSNLLRSLLNSHPNIFCIRDPFVRWHIKVLFPKLHLQGKWAKYSKRATVCGLLFHDMHLNFQKIAHQEILSYFYNQGWKIIHLKRENFFNQIISARFAFSHRQWHYRSAADCESIRLKNIYIGPTEMIQLLEEREARYLREEKMMAQFPHIKIVFEKDLSTAEQHQKTVDKICDYLGIPSAPVQTEMIKTPRKTKELLQNYEEIVAFLKNTQYAHFLEMD</sequence>
<dbReference type="OrthoDB" id="7845842at2"/>
<dbReference type="Proteomes" id="UP000031623">
    <property type="component" value="Chromosome"/>
</dbReference>
<reference evidence="1 2" key="1">
    <citation type="journal article" date="2014" name="ISME J.">
        <title>Ecophysiology of Thioploca ingrica as revealed by the complete genome sequence supplemented with proteomic evidence.</title>
        <authorList>
            <person name="Kojima H."/>
            <person name="Ogura Y."/>
            <person name="Yamamoto N."/>
            <person name="Togashi T."/>
            <person name="Mori H."/>
            <person name="Watanabe T."/>
            <person name="Nemoto F."/>
            <person name="Kurokawa K."/>
            <person name="Hayashi T."/>
            <person name="Fukui M."/>
        </authorList>
    </citation>
    <scope>NUCLEOTIDE SEQUENCE [LARGE SCALE GENOMIC DNA]</scope>
</reference>
<name>A0A090AF61_9GAMM</name>
<organism evidence="1 2">
    <name type="scientific">Thioploca ingrica</name>
    <dbReference type="NCBI Taxonomy" id="40754"/>
    <lineage>
        <taxon>Bacteria</taxon>
        <taxon>Pseudomonadati</taxon>
        <taxon>Pseudomonadota</taxon>
        <taxon>Gammaproteobacteria</taxon>
        <taxon>Thiotrichales</taxon>
        <taxon>Thiotrichaceae</taxon>
        <taxon>Thioploca</taxon>
    </lineage>
</organism>
<gene>
    <name evidence="1" type="ORF">THII_1372</name>
</gene>
<dbReference type="KEGG" id="tig:THII_1372"/>
<dbReference type="Gene3D" id="3.40.50.300">
    <property type="entry name" value="P-loop containing nucleotide triphosphate hydrolases"/>
    <property type="match status" value="1"/>
</dbReference>
<dbReference type="InterPro" id="IPR027417">
    <property type="entry name" value="P-loop_NTPase"/>
</dbReference>
<evidence type="ECO:0000313" key="1">
    <source>
        <dbReference type="EMBL" id="BAP55669.1"/>
    </source>
</evidence>
<accession>A0A090AF61</accession>
<protein>
    <recommendedName>
        <fullName evidence="3">Sulfotransferase</fullName>
    </recommendedName>
</protein>
<dbReference type="EMBL" id="AP014633">
    <property type="protein sequence ID" value="BAP55669.1"/>
    <property type="molecule type" value="Genomic_DNA"/>
</dbReference>
<proteinExistence type="predicted"/>